<dbReference type="InterPro" id="IPR036259">
    <property type="entry name" value="MFS_trans_sf"/>
</dbReference>
<dbReference type="Proteomes" id="UP000000430">
    <property type="component" value="Chromosome"/>
</dbReference>
<dbReference type="Pfam" id="PF06779">
    <property type="entry name" value="MFS_4"/>
    <property type="match status" value="1"/>
</dbReference>
<accession>Q6F995</accession>
<dbReference type="SUPFAM" id="SSF103473">
    <property type="entry name" value="MFS general substrate transporter"/>
    <property type="match status" value="1"/>
</dbReference>
<feature type="transmembrane region" description="Helical" evidence="1">
    <location>
        <begin position="344"/>
        <end position="367"/>
    </location>
</feature>
<feature type="transmembrane region" description="Helical" evidence="1">
    <location>
        <begin position="373"/>
        <end position="392"/>
    </location>
</feature>
<feature type="transmembrane region" description="Helical" evidence="1">
    <location>
        <begin position="148"/>
        <end position="167"/>
    </location>
</feature>
<dbReference type="STRING" id="202950.GCA_001485005_01410"/>
<dbReference type="PANTHER" id="PTHR23537">
    <property type="match status" value="1"/>
</dbReference>
<keyword evidence="1" id="KW-0812">Transmembrane</keyword>
<feature type="transmembrane region" description="Helical" evidence="1">
    <location>
        <begin position="225"/>
        <end position="244"/>
    </location>
</feature>
<feature type="transmembrane region" description="Helical" evidence="1">
    <location>
        <begin position="119"/>
        <end position="141"/>
    </location>
</feature>
<organism evidence="2 3">
    <name type="scientific">Acinetobacter baylyi (strain ATCC 33305 / BD413 / ADP1)</name>
    <dbReference type="NCBI Taxonomy" id="62977"/>
    <lineage>
        <taxon>Bacteria</taxon>
        <taxon>Pseudomonadati</taxon>
        <taxon>Pseudomonadota</taxon>
        <taxon>Gammaproteobacteria</taxon>
        <taxon>Moraxellales</taxon>
        <taxon>Moraxellaceae</taxon>
        <taxon>Acinetobacter</taxon>
    </lineage>
</organism>
<dbReference type="PANTHER" id="PTHR23537:SF1">
    <property type="entry name" value="SUGAR TRANSPORTER"/>
    <property type="match status" value="1"/>
</dbReference>
<protein>
    <submittedName>
        <fullName evidence="2">Putative transport protein (MFS superfamily)</fullName>
    </submittedName>
</protein>
<name>Q6F995_ACIAD</name>
<feature type="transmembrane region" description="Helical" evidence="1">
    <location>
        <begin position="62"/>
        <end position="82"/>
    </location>
</feature>
<dbReference type="EMBL" id="CR543861">
    <property type="protein sequence ID" value="CAG69370.1"/>
    <property type="molecule type" value="Genomic_DNA"/>
</dbReference>
<dbReference type="Gene3D" id="1.20.1250.20">
    <property type="entry name" value="MFS general substrate transporter like domains"/>
    <property type="match status" value="2"/>
</dbReference>
<reference evidence="2 3" key="1">
    <citation type="journal article" date="2004" name="Nucleic Acids Res.">
        <title>Unique features revealed by the genome sequence of Acinetobacter sp. ADP1, a versatile and naturally transformation competent bacterium.</title>
        <authorList>
            <person name="Barbe V."/>
            <person name="Vallenet D."/>
            <person name="Fonknechten N."/>
            <person name="Kreimeyer A."/>
            <person name="Oztas S."/>
            <person name="Labarre L."/>
            <person name="Cruveiller S."/>
            <person name="Robert C."/>
            <person name="Duprat S."/>
            <person name="Wincker P."/>
            <person name="Ornston L.N."/>
            <person name="Weissenbach J."/>
            <person name="Marliere P."/>
            <person name="Cohen G.N."/>
            <person name="Medigue C."/>
        </authorList>
    </citation>
    <scope>NUCLEOTIDE SEQUENCE [LARGE SCALE GENOMIC DNA]</scope>
    <source>
        <strain evidence="3">ATCC 33305 / BD413 / ADP1</strain>
    </source>
</reference>
<dbReference type="AlphaFoldDB" id="Q6F995"/>
<feature type="transmembrane region" description="Helical" evidence="1">
    <location>
        <begin position="256"/>
        <end position="274"/>
    </location>
</feature>
<feature type="transmembrane region" description="Helical" evidence="1">
    <location>
        <begin position="310"/>
        <end position="332"/>
    </location>
</feature>
<sequence length="405" mass="44976">MSGWLIKMNQLQNNELSSQTRFVIAAGIASLIVVHGLGRFAFTPLLPYLIQDHVIDLVQGASLATWNYIGYLVGALWAIYLNRSTSPKFYLIIALIVNTLCTVLQIFTHDFFLFICLRLLNGITNGLVFVLVPALILEWLAHHQKTQLSGLIFTGVSIGLILDSLLIDWSSNLFHGQGRWIPITLIAIPLMLFSIWQINKISIHMPVATSSSNTPLFDRNSTPLFIGYAGAGLGYVLPMTFLPTLAHDLIQQQPKILANIWLITAISCLVFLPLWNKLGAQTNDRFALICSYIVQILSLVAVLVFQNAISVMLCAILMGGSFMGTVVCSQRMARVFQPHQGPKLYAALISLYAGTQLIGPWLVKLWIDHGGHLIQSFYIGLAALIWGLFWTLGTPHRKLKHSSQN</sequence>
<dbReference type="InterPro" id="IPR010645">
    <property type="entry name" value="MFS_4"/>
</dbReference>
<dbReference type="KEGG" id="aci:ACIAD2610"/>
<dbReference type="HOGENOM" id="CLU_001265_7_2_6"/>
<feature type="transmembrane region" description="Helical" evidence="1">
    <location>
        <begin position="21"/>
        <end position="42"/>
    </location>
</feature>
<feature type="transmembrane region" description="Helical" evidence="1">
    <location>
        <begin position="179"/>
        <end position="196"/>
    </location>
</feature>
<feature type="transmembrane region" description="Helical" evidence="1">
    <location>
        <begin position="89"/>
        <end position="107"/>
    </location>
</feature>
<proteinExistence type="predicted"/>
<keyword evidence="1" id="KW-1133">Transmembrane helix</keyword>
<evidence type="ECO:0000313" key="3">
    <source>
        <dbReference type="Proteomes" id="UP000000430"/>
    </source>
</evidence>
<feature type="transmembrane region" description="Helical" evidence="1">
    <location>
        <begin position="286"/>
        <end position="304"/>
    </location>
</feature>
<evidence type="ECO:0000313" key="2">
    <source>
        <dbReference type="EMBL" id="CAG69370.1"/>
    </source>
</evidence>
<dbReference type="GO" id="GO:0005886">
    <property type="term" value="C:plasma membrane"/>
    <property type="evidence" value="ECO:0007669"/>
    <property type="project" value="TreeGrafter"/>
</dbReference>
<gene>
    <name evidence="2" type="ordered locus">ACIAD2610</name>
</gene>
<keyword evidence="1" id="KW-0472">Membrane</keyword>
<evidence type="ECO:0000256" key="1">
    <source>
        <dbReference type="SAM" id="Phobius"/>
    </source>
</evidence>
<dbReference type="eggNOG" id="COG2814">
    <property type="taxonomic scope" value="Bacteria"/>
</dbReference>